<evidence type="ECO:0000256" key="1">
    <source>
        <dbReference type="ARBA" id="ARBA00022801"/>
    </source>
</evidence>
<dbReference type="GO" id="GO:0016020">
    <property type="term" value="C:membrane"/>
    <property type="evidence" value="ECO:0007669"/>
    <property type="project" value="TreeGrafter"/>
</dbReference>
<accession>L0A0U8</accession>
<keyword evidence="3" id="KW-0808">Transferase</keyword>
<keyword evidence="1 3" id="KW-0378">Hydrolase</keyword>
<dbReference type="PRINTS" id="PR00111">
    <property type="entry name" value="ABHYDROLASE"/>
</dbReference>
<dbReference type="InterPro" id="IPR000073">
    <property type="entry name" value="AB_hydrolase_1"/>
</dbReference>
<sequence>MGASLALSRGGAGRPLIALHGNFASRAWWCDLVQHPPGGHEVLAPDLPGFADSPVSCPPDIGAYADAVEALVQELGLDMPALLGHSLGGAVALELASRAPERYAALVLAGSCPLSGLKTPEENYPVLELMRHNPALVEASFSALFPSGRPANFAQLVVDAGRMQAEHYSGNPRALERWQVAHLPKLPTLVLGGGLDQLATPELVRVQARALNARCVIFEECGHGFPQEAPQRFREVLEDFLGTLPLKAEAAAQPNARLLS</sequence>
<dbReference type="PANTHER" id="PTHR43798">
    <property type="entry name" value="MONOACYLGLYCEROL LIPASE"/>
    <property type="match status" value="1"/>
</dbReference>
<dbReference type="InterPro" id="IPR050266">
    <property type="entry name" value="AB_hydrolase_sf"/>
</dbReference>
<dbReference type="STRING" id="937777.Deipe_2021"/>
<dbReference type="HOGENOM" id="CLU_020336_50_4_0"/>
<dbReference type="KEGG" id="dpd:Deipe_2021"/>
<evidence type="ECO:0000313" key="3">
    <source>
        <dbReference type="EMBL" id="AFZ67518.1"/>
    </source>
</evidence>
<name>L0A0U8_DEIPD</name>
<dbReference type="EMBL" id="CP003382">
    <property type="protein sequence ID" value="AFZ67518.1"/>
    <property type="molecule type" value="Genomic_DNA"/>
</dbReference>
<dbReference type="eggNOG" id="COG0596">
    <property type="taxonomic scope" value="Bacteria"/>
</dbReference>
<keyword evidence="4" id="KW-1185">Reference proteome</keyword>
<dbReference type="Gene3D" id="3.40.50.1820">
    <property type="entry name" value="alpha/beta hydrolase"/>
    <property type="match status" value="1"/>
</dbReference>
<dbReference type="SUPFAM" id="SSF53474">
    <property type="entry name" value="alpha/beta-Hydrolases"/>
    <property type="match status" value="1"/>
</dbReference>
<dbReference type="InterPro" id="IPR029058">
    <property type="entry name" value="AB_hydrolase_fold"/>
</dbReference>
<dbReference type="GO" id="GO:0016746">
    <property type="term" value="F:acyltransferase activity"/>
    <property type="evidence" value="ECO:0007669"/>
    <property type="project" value="UniProtKB-KW"/>
</dbReference>
<dbReference type="PANTHER" id="PTHR43798:SF31">
    <property type="entry name" value="AB HYDROLASE SUPERFAMILY PROTEIN YCLE"/>
    <property type="match status" value="1"/>
</dbReference>
<evidence type="ECO:0000259" key="2">
    <source>
        <dbReference type="Pfam" id="PF12697"/>
    </source>
</evidence>
<protein>
    <submittedName>
        <fullName evidence="3">Putative hydrolase or acyltransferase of alpha/beta superfamily</fullName>
    </submittedName>
</protein>
<dbReference type="RefSeq" id="WP_015235823.1">
    <property type="nucleotide sequence ID" value="NC_019793.1"/>
</dbReference>
<dbReference type="PATRIC" id="fig|937777.3.peg.2028"/>
<dbReference type="GO" id="GO:0016787">
    <property type="term" value="F:hydrolase activity"/>
    <property type="evidence" value="ECO:0007669"/>
    <property type="project" value="UniProtKB-KW"/>
</dbReference>
<dbReference type="Proteomes" id="UP000010467">
    <property type="component" value="Chromosome"/>
</dbReference>
<gene>
    <name evidence="3" type="ordered locus">Deipe_2021</name>
</gene>
<dbReference type="Pfam" id="PF12697">
    <property type="entry name" value="Abhydrolase_6"/>
    <property type="match status" value="1"/>
</dbReference>
<dbReference type="OrthoDB" id="252464at2"/>
<reference evidence="4" key="1">
    <citation type="submission" date="2012-03" db="EMBL/GenBank/DDBJ databases">
        <title>Complete sequence of chromosome of Deinococcus peraridilitoris DSM 19664.</title>
        <authorList>
            <person name="Lucas S."/>
            <person name="Copeland A."/>
            <person name="Lapidus A."/>
            <person name="Glavina del Rio T."/>
            <person name="Dalin E."/>
            <person name="Tice H."/>
            <person name="Bruce D."/>
            <person name="Goodwin L."/>
            <person name="Pitluck S."/>
            <person name="Peters L."/>
            <person name="Mikhailova N."/>
            <person name="Lu M."/>
            <person name="Kyrpides N."/>
            <person name="Mavromatis K."/>
            <person name="Ivanova N."/>
            <person name="Brettin T."/>
            <person name="Detter J.C."/>
            <person name="Han C."/>
            <person name="Larimer F."/>
            <person name="Land M."/>
            <person name="Hauser L."/>
            <person name="Markowitz V."/>
            <person name="Cheng J.-F."/>
            <person name="Hugenholtz P."/>
            <person name="Woyke T."/>
            <person name="Wu D."/>
            <person name="Pukall R."/>
            <person name="Steenblock K."/>
            <person name="Brambilla E."/>
            <person name="Klenk H.-P."/>
            <person name="Eisen J.A."/>
        </authorList>
    </citation>
    <scope>NUCLEOTIDE SEQUENCE [LARGE SCALE GENOMIC DNA]</scope>
    <source>
        <strain evidence="4">DSM 19664 / LMG 22246 / CIP 109416 / KR-200</strain>
    </source>
</reference>
<feature type="domain" description="AB hydrolase-1" evidence="2">
    <location>
        <begin position="17"/>
        <end position="235"/>
    </location>
</feature>
<organism evidence="3 4">
    <name type="scientific">Deinococcus peraridilitoris (strain DSM 19664 / LMG 22246 / CIP 109416 / KR-200)</name>
    <dbReference type="NCBI Taxonomy" id="937777"/>
    <lineage>
        <taxon>Bacteria</taxon>
        <taxon>Thermotogati</taxon>
        <taxon>Deinococcota</taxon>
        <taxon>Deinococci</taxon>
        <taxon>Deinococcales</taxon>
        <taxon>Deinococcaceae</taxon>
        <taxon>Deinococcus</taxon>
    </lineage>
</organism>
<keyword evidence="3" id="KW-0012">Acyltransferase</keyword>
<dbReference type="AlphaFoldDB" id="L0A0U8"/>
<proteinExistence type="predicted"/>
<evidence type="ECO:0000313" key="4">
    <source>
        <dbReference type="Proteomes" id="UP000010467"/>
    </source>
</evidence>